<sequence length="186" mass="21198">MPSLKFFKCLLLLQVTYVRAFGDYWAKVDFGPKFLRRHCSIKYYWIEFGGASVRPGRAAFQALPSHTSPSRTTTTSRFDNQSPQKVARDVKLLPKYVRGELVIHHTIRKKINERIMAATVSLKKIESEPHYSQDLIKASKFLNKTSTEADIHLIVEGVLQKTSENIAALHFLANINNVKNANPKKI</sequence>
<evidence type="ECO:0000256" key="2">
    <source>
        <dbReference type="SAM" id="SignalP"/>
    </source>
</evidence>
<protein>
    <submittedName>
        <fullName evidence="3">Uncharacterized protein</fullName>
    </submittedName>
</protein>
<keyword evidence="2" id="KW-0732">Signal</keyword>
<proteinExistence type="predicted"/>
<accession>A0AAV1AML0</accession>
<reference evidence="3 4" key="1">
    <citation type="submission" date="2023-01" db="EMBL/GenBank/DDBJ databases">
        <authorList>
            <person name="Kreplak J."/>
        </authorList>
    </citation>
    <scope>NUCLEOTIDE SEQUENCE [LARGE SCALE GENOMIC DNA]</scope>
</reference>
<evidence type="ECO:0000313" key="3">
    <source>
        <dbReference type="EMBL" id="CAI8610230.1"/>
    </source>
</evidence>
<feature type="compositionally biased region" description="Low complexity" evidence="1">
    <location>
        <begin position="64"/>
        <end position="77"/>
    </location>
</feature>
<feature type="region of interest" description="Disordered" evidence="1">
    <location>
        <begin position="63"/>
        <end position="82"/>
    </location>
</feature>
<dbReference type="EMBL" id="OX451739">
    <property type="protein sequence ID" value="CAI8610230.1"/>
    <property type="molecule type" value="Genomic_DNA"/>
</dbReference>
<evidence type="ECO:0000256" key="1">
    <source>
        <dbReference type="SAM" id="MobiDB-lite"/>
    </source>
</evidence>
<evidence type="ECO:0000313" key="4">
    <source>
        <dbReference type="Proteomes" id="UP001157006"/>
    </source>
</evidence>
<organism evidence="3 4">
    <name type="scientific">Vicia faba</name>
    <name type="common">Broad bean</name>
    <name type="synonym">Faba vulgaris</name>
    <dbReference type="NCBI Taxonomy" id="3906"/>
    <lineage>
        <taxon>Eukaryota</taxon>
        <taxon>Viridiplantae</taxon>
        <taxon>Streptophyta</taxon>
        <taxon>Embryophyta</taxon>
        <taxon>Tracheophyta</taxon>
        <taxon>Spermatophyta</taxon>
        <taxon>Magnoliopsida</taxon>
        <taxon>eudicotyledons</taxon>
        <taxon>Gunneridae</taxon>
        <taxon>Pentapetalae</taxon>
        <taxon>rosids</taxon>
        <taxon>fabids</taxon>
        <taxon>Fabales</taxon>
        <taxon>Fabaceae</taxon>
        <taxon>Papilionoideae</taxon>
        <taxon>50 kb inversion clade</taxon>
        <taxon>NPAAA clade</taxon>
        <taxon>Hologalegina</taxon>
        <taxon>IRL clade</taxon>
        <taxon>Fabeae</taxon>
        <taxon>Vicia</taxon>
    </lineage>
</organism>
<dbReference type="Proteomes" id="UP001157006">
    <property type="component" value="Chromosome 4"/>
</dbReference>
<keyword evidence="4" id="KW-1185">Reference proteome</keyword>
<gene>
    <name evidence="3" type="ORF">VFH_IV171800</name>
</gene>
<feature type="chain" id="PRO_5043662176" evidence="2">
    <location>
        <begin position="21"/>
        <end position="186"/>
    </location>
</feature>
<dbReference type="AlphaFoldDB" id="A0AAV1AML0"/>
<feature type="signal peptide" evidence="2">
    <location>
        <begin position="1"/>
        <end position="20"/>
    </location>
</feature>
<name>A0AAV1AML0_VICFA</name>